<reference evidence="2" key="1">
    <citation type="journal article" date="2019" name="Int. J. Syst. Evol. Microbiol.">
        <title>The Global Catalogue of Microorganisms (GCM) 10K type strain sequencing project: providing services to taxonomists for standard genome sequencing and annotation.</title>
        <authorList>
            <consortium name="The Broad Institute Genomics Platform"/>
            <consortium name="The Broad Institute Genome Sequencing Center for Infectious Disease"/>
            <person name="Wu L."/>
            <person name="Ma J."/>
        </authorList>
    </citation>
    <scope>NUCLEOTIDE SEQUENCE [LARGE SCALE GENOMIC DNA]</scope>
    <source>
        <strain evidence="2">JCM 17224</strain>
    </source>
</reference>
<protein>
    <submittedName>
        <fullName evidence="1">DUF2971 domain-containing protein</fullName>
    </submittedName>
</protein>
<dbReference type="Proteomes" id="UP001500567">
    <property type="component" value="Unassembled WGS sequence"/>
</dbReference>
<evidence type="ECO:0000313" key="1">
    <source>
        <dbReference type="EMBL" id="GAA4000890.1"/>
    </source>
</evidence>
<dbReference type="Pfam" id="PF11185">
    <property type="entry name" value="DUF2971"/>
    <property type="match status" value="1"/>
</dbReference>
<keyword evidence="2" id="KW-1185">Reference proteome</keyword>
<dbReference type="EMBL" id="BAABDJ010000007">
    <property type="protein sequence ID" value="GAA4000890.1"/>
    <property type="molecule type" value="Genomic_DNA"/>
</dbReference>
<dbReference type="InterPro" id="IPR021352">
    <property type="entry name" value="DUF2971"/>
</dbReference>
<comment type="caution">
    <text evidence="1">The sequence shown here is derived from an EMBL/GenBank/DDBJ whole genome shotgun (WGS) entry which is preliminary data.</text>
</comment>
<accession>A0ABP7RQK5</accession>
<sequence length="275" mass="31824">MATPFELHTSPNPKPSDGLPPVIYKYRYWSDKWHKRTLTEAELHFASADEFNDPFDSKFHLRYDLIPDKELLERLEKSAIGAYPNESHEFIKSRAQEAFANMRDEDYLDDFHERKYIENNKFIGVLSLSEKSDNILMWSHYSDNHKGFVLGFDTNCLFDSVGGTIHALNYQEKYPEIIPGLGLRGDAAIREIAEVYSTKSSLWSYEQEVRIFKANAAKKNLQYNLGCLREIILGCKISQDDKESIMNEAKKFPNAKIYQAKMSKRSFAIDVQQIA</sequence>
<name>A0ABP7RQK5_9BACT</name>
<evidence type="ECO:0000313" key="2">
    <source>
        <dbReference type="Proteomes" id="UP001500567"/>
    </source>
</evidence>
<gene>
    <name evidence="1" type="ORF">GCM10022408_10070</name>
</gene>
<dbReference type="RefSeq" id="WP_345071418.1">
    <property type="nucleotide sequence ID" value="NZ_BAABDJ010000007.1"/>
</dbReference>
<proteinExistence type="predicted"/>
<organism evidence="1 2">
    <name type="scientific">Hymenobacter fastidiosus</name>
    <dbReference type="NCBI Taxonomy" id="486264"/>
    <lineage>
        <taxon>Bacteria</taxon>
        <taxon>Pseudomonadati</taxon>
        <taxon>Bacteroidota</taxon>
        <taxon>Cytophagia</taxon>
        <taxon>Cytophagales</taxon>
        <taxon>Hymenobacteraceae</taxon>
        <taxon>Hymenobacter</taxon>
    </lineage>
</organism>